<sequence>MDYEEVIGTIGGCGLYQKLMLTFLFSSTIMDGLQIGSIIFIAPDLDYRCAIPGYDNDTYKIQSEIHKELINEYIPKSEDEGEEVYEKCLIYFNTTENGNRTTQKCSSWVYDKSNTHTSITTELNLVCDNAILARHTITFYFVGYLFSMVSCGISSDRFGRKKVIIVSLFLQGSAGIVMALISNIYAIFVLRFITAIGGAGSFIPAVVLAAEVSSVDSRMKSSVAIQMMFTIGYMIISLLTYFVRTWRALMIIISIPSLVFAIVYVCFLDESPRWLLNKKRTKDANKILSNIAKLNKTVLPQTEIVNIFSSNNKRVETWKMFTIPQLLKRTLILMVNWAIVSMVYYGISLNVGKLYGNLYMNFFLNSVVEFPAYILGFFLLNRIGRKKLHASLMVLAGIACIAGIFPVLYGTKAHRWMLTASSIFGRLFITAAYGFMYLYTLELYPTCIRNGALGAMNTFAHVGGSVAPYTLSLSDLVSGKVGRIMPMILMGTLSIIAGLLSLLLPETNNRKMMDNFNDLTKSGELELATKKDAILKEETHPMKPRQPEEDIKF</sequence>
<dbReference type="CDD" id="cd17317">
    <property type="entry name" value="MFS_SLC22"/>
    <property type="match status" value="1"/>
</dbReference>
<accession>A0A0L8HXK7</accession>
<dbReference type="InterPro" id="IPR020846">
    <property type="entry name" value="MFS_dom"/>
</dbReference>
<dbReference type="PANTHER" id="PTHR24064">
    <property type="entry name" value="SOLUTE CARRIER FAMILY 22 MEMBER"/>
    <property type="match status" value="1"/>
</dbReference>
<dbReference type="SUPFAM" id="SSF103473">
    <property type="entry name" value="MFS general substrate transporter"/>
    <property type="match status" value="1"/>
</dbReference>
<keyword evidence="2 6" id="KW-0812">Transmembrane</keyword>
<feature type="transmembrane region" description="Helical" evidence="6">
    <location>
        <begin position="131"/>
        <end position="151"/>
    </location>
</feature>
<dbReference type="GO" id="GO:0016020">
    <property type="term" value="C:membrane"/>
    <property type="evidence" value="ECO:0007669"/>
    <property type="project" value="UniProtKB-SubCell"/>
</dbReference>
<reference evidence="8" key="1">
    <citation type="submission" date="2015-07" db="EMBL/GenBank/DDBJ databases">
        <title>MeaNS - Measles Nucleotide Surveillance Program.</title>
        <authorList>
            <person name="Tran T."/>
            <person name="Druce J."/>
        </authorList>
    </citation>
    <scope>NUCLEOTIDE SEQUENCE</scope>
    <source>
        <strain evidence="8">UCB-OBI-ISO-001</strain>
        <tissue evidence="8">Gonad</tissue>
    </source>
</reference>
<feature type="transmembrane region" description="Helical" evidence="6">
    <location>
        <begin position="484"/>
        <end position="504"/>
    </location>
</feature>
<keyword evidence="3 6" id="KW-1133">Transmembrane helix</keyword>
<evidence type="ECO:0000256" key="5">
    <source>
        <dbReference type="SAM" id="MobiDB-lite"/>
    </source>
</evidence>
<gene>
    <name evidence="8" type="ORF">OCBIM_22004239mg</name>
</gene>
<protein>
    <recommendedName>
        <fullName evidence="7">Major facilitator superfamily (MFS) profile domain-containing protein</fullName>
    </recommendedName>
</protein>
<feature type="transmembrane region" description="Helical" evidence="6">
    <location>
        <begin position="416"/>
        <end position="439"/>
    </location>
</feature>
<evidence type="ECO:0000256" key="3">
    <source>
        <dbReference type="ARBA" id="ARBA00022989"/>
    </source>
</evidence>
<dbReference type="InterPro" id="IPR005828">
    <property type="entry name" value="MFS_sugar_transport-like"/>
</dbReference>
<feature type="domain" description="Major facilitator superfamily (MFS) profile" evidence="7">
    <location>
        <begin position="20"/>
        <end position="509"/>
    </location>
</feature>
<keyword evidence="4 6" id="KW-0472">Membrane</keyword>
<feature type="transmembrane region" description="Helical" evidence="6">
    <location>
        <begin position="359"/>
        <end position="380"/>
    </location>
</feature>
<feature type="transmembrane region" description="Helical" evidence="6">
    <location>
        <begin position="451"/>
        <end position="472"/>
    </location>
</feature>
<dbReference type="OMA" id="IITECLL"/>
<dbReference type="EMBL" id="KQ417143">
    <property type="protein sequence ID" value="KOF93530.1"/>
    <property type="molecule type" value="Genomic_DNA"/>
</dbReference>
<evidence type="ECO:0000259" key="7">
    <source>
        <dbReference type="PROSITE" id="PS50850"/>
    </source>
</evidence>
<organism evidence="8">
    <name type="scientific">Octopus bimaculoides</name>
    <name type="common">California two-spotted octopus</name>
    <dbReference type="NCBI Taxonomy" id="37653"/>
    <lineage>
        <taxon>Eukaryota</taxon>
        <taxon>Metazoa</taxon>
        <taxon>Spiralia</taxon>
        <taxon>Lophotrochozoa</taxon>
        <taxon>Mollusca</taxon>
        <taxon>Cephalopoda</taxon>
        <taxon>Coleoidea</taxon>
        <taxon>Octopodiformes</taxon>
        <taxon>Octopoda</taxon>
        <taxon>Incirrata</taxon>
        <taxon>Octopodidae</taxon>
        <taxon>Octopus</taxon>
    </lineage>
</organism>
<dbReference type="InterPro" id="IPR036259">
    <property type="entry name" value="MFS_trans_sf"/>
</dbReference>
<feature type="transmembrane region" description="Helical" evidence="6">
    <location>
        <begin position="392"/>
        <end position="410"/>
    </location>
</feature>
<evidence type="ECO:0000256" key="1">
    <source>
        <dbReference type="ARBA" id="ARBA00004141"/>
    </source>
</evidence>
<dbReference type="PROSITE" id="PS50850">
    <property type="entry name" value="MFS"/>
    <property type="match status" value="1"/>
</dbReference>
<feature type="transmembrane region" description="Helical" evidence="6">
    <location>
        <begin position="248"/>
        <end position="268"/>
    </location>
</feature>
<evidence type="ECO:0000256" key="4">
    <source>
        <dbReference type="ARBA" id="ARBA00023136"/>
    </source>
</evidence>
<evidence type="ECO:0000256" key="2">
    <source>
        <dbReference type="ARBA" id="ARBA00022692"/>
    </source>
</evidence>
<feature type="transmembrane region" description="Helical" evidence="6">
    <location>
        <begin position="222"/>
        <end position="242"/>
    </location>
</feature>
<dbReference type="Gene3D" id="1.20.1250.20">
    <property type="entry name" value="MFS general substrate transporter like domains"/>
    <property type="match status" value="1"/>
</dbReference>
<dbReference type="Pfam" id="PF00083">
    <property type="entry name" value="Sugar_tr"/>
    <property type="match status" value="1"/>
</dbReference>
<proteinExistence type="predicted"/>
<feature type="transmembrane region" description="Helical" evidence="6">
    <location>
        <begin position="188"/>
        <end position="210"/>
    </location>
</feature>
<dbReference type="KEGG" id="obi:106868206"/>
<feature type="transmembrane region" description="Helical" evidence="6">
    <location>
        <begin position="330"/>
        <end position="347"/>
    </location>
</feature>
<comment type="subcellular location">
    <subcellularLocation>
        <location evidence="1">Membrane</location>
        <topology evidence="1">Multi-pass membrane protein</topology>
    </subcellularLocation>
</comment>
<feature type="region of interest" description="Disordered" evidence="5">
    <location>
        <begin position="534"/>
        <end position="553"/>
    </location>
</feature>
<evidence type="ECO:0000256" key="6">
    <source>
        <dbReference type="SAM" id="Phobius"/>
    </source>
</evidence>
<dbReference type="GO" id="GO:0022857">
    <property type="term" value="F:transmembrane transporter activity"/>
    <property type="evidence" value="ECO:0007669"/>
    <property type="project" value="InterPro"/>
</dbReference>
<dbReference type="OrthoDB" id="2544694at2759"/>
<evidence type="ECO:0000313" key="8">
    <source>
        <dbReference type="EMBL" id="KOF93530.1"/>
    </source>
</evidence>
<name>A0A0L8HXK7_OCTBM</name>
<dbReference type="AlphaFoldDB" id="A0A0L8HXK7"/>
<feature type="transmembrane region" description="Helical" evidence="6">
    <location>
        <begin position="163"/>
        <end position="182"/>
    </location>
</feature>